<dbReference type="AlphaFoldDB" id="A0A5C4VH13"/>
<keyword evidence="2" id="KW-1185">Reference proteome</keyword>
<dbReference type="OrthoDB" id="2014935at2"/>
<name>A0A5C4VH13_9ACTN</name>
<proteinExistence type="predicted"/>
<gene>
    <name evidence="1" type="ORF">FH608_041325</name>
</gene>
<comment type="caution">
    <text evidence="1">The sequence shown here is derived from an EMBL/GenBank/DDBJ whole genome shotgun (WGS) entry which is preliminary data.</text>
</comment>
<organism evidence="1 2">
    <name type="scientific">Nonomuraea phyllanthi</name>
    <dbReference type="NCBI Taxonomy" id="2219224"/>
    <lineage>
        <taxon>Bacteria</taxon>
        <taxon>Bacillati</taxon>
        <taxon>Actinomycetota</taxon>
        <taxon>Actinomycetes</taxon>
        <taxon>Streptosporangiales</taxon>
        <taxon>Streptosporangiaceae</taxon>
        <taxon>Nonomuraea</taxon>
    </lineage>
</organism>
<protein>
    <submittedName>
        <fullName evidence="1">ABC transporter permease</fullName>
    </submittedName>
</protein>
<evidence type="ECO:0000313" key="2">
    <source>
        <dbReference type="Proteomes" id="UP000312512"/>
    </source>
</evidence>
<reference evidence="1 2" key="1">
    <citation type="submission" date="2019-10" db="EMBL/GenBank/DDBJ databases">
        <title>Nonomuraea sp. nov., isolated from Phyllanthus amarus.</title>
        <authorList>
            <person name="Klykleung N."/>
            <person name="Tanasupawat S."/>
        </authorList>
    </citation>
    <scope>NUCLEOTIDE SEQUENCE [LARGE SCALE GENOMIC DNA]</scope>
    <source>
        <strain evidence="1 2">PA1-10</strain>
    </source>
</reference>
<dbReference type="RefSeq" id="WP_139636147.1">
    <property type="nucleotide sequence ID" value="NZ_VDLX02000022.1"/>
</dbReference>
<accession>A0A5C4VH13</accession>
<dbReference type="Proteomes" id="UP000312512">
    <property type="component" value="Unassembled WGS sequence"/>
</dbReference>
<sequence>MTATVTRHRAAAGSRGGALTGTGILLRLALRRDRIKLPAWTLITALFVPYFFVAATRTNPTPEALHSTMDMVNSPMPRLFTGPSFGTGDLTIQRYLIAVYFVEFLLGAALMNILLIARHTRAEEQSGRAELIRAAVVGRHAALTAALALAVITNAVLAVLMTAMAVGVGLPAGSALLFAAATAAAGLVFAAVTAVCAQLTEHSRAAAGIAGGVLGVAWVIRGIGAVQDVAGGRLTWLSPLGWSQLTRVLAGERWWPLGLSVVLAGILVAAAYTLAARRDLGAGLIASRPGPASASRWLRSPATLALRLQRSSILWWGGSLLAAGLVFGGLAGAMRQGVATDLLGSGPDVLSGYLSLMAVGLSFVVGIFTVLAVTRMRTEEVRGRVAPLLTTPTGRWAWLGSSVLVTAIAAVTLLALSGLAMGAGAAAALGDGRYVGELTGAVLARAPEILLLLAIAMALFGFAPRAIAVAWAVLAYGGFIRFWAADLPGWLKALSLFDHIPRMPVERFTLTPVVALTVLAASVALLGLYGFRHRDLDGR</sequence>
<dbReference type="EMBL" id="VDLX02000022">
    <property type="protein sequence ID" value="KAB8188932.1"/>
    <property type="molecule type" value="Genomic_DNA"/>
</dbReference>
<evidence type="ECO:0000313" key="1">
    <source>
        <dbReference type="EMBL" id="KAB8188932.1"/>
    </source>
</evidence>